<dbReference type="GO" id="GO:0032993">
    <property type="term" value="C:protein-DNA complex"/>
    <property type="evidence" value="ECO:0007669"/>
    <property type="project" value="TreeGrafter"/>
</dbReference>
<name>A0A853EVG8_9MICO</name>
<feature type="non-terminal residue" evidence="6">
    <location>
        <position position="1"/>
    </location>
</feature>
<dbReference type="InterPro" id="IPR011006">
    <property type="entry name" value="CheY-like_superfamily"/>
</dbReference>
<sequence length="133" mass="14557">GGLDLGADDYLTKPFAYPELVARLRALSRRSDYAASSIIAHGGARLDCSRRTLEVDGLPIALTLKEIDVLEALMRESGGSLSTERLLRTAWDNPFERTHGAVRVVIHSLRKKLGEAVRIEHSPGRGYYIAVAA</sequence>
<keyword evidence="7" id="KW-1185">Reference proteome</keyword>
<keyword evidence="1 3" id="KW-0238">DNA-binding</keyword>
<dbReference type="InterPro" id="IPR039420">
    <property type="entry name" value="WalR-like"/>
</dbReference>
<dbReference type="InterPro" id="IPR001867">
    <property type="entry name" value="OmpR/PhoB-type_DNA-bd"/>
</dbReference>
<dbReference type="InterPro" id="IPR001789">
    <property type="entry name" value="Sig_transdc_resp-reg_receiver"/>
</dbReference>
<dbReference type="CDD" id="cd00383">
    <property type="entry name" value="trans_reg_C"/>
    <property type="match status" value="1"/>
</dbReference>
<comment type="caution">
    <text evidence="6">The sequence shown here is derived from an EMBL/GenBank/DDBJ whole genome shotgun (WGS) entry which is preliminary data.</text>
</comment>
<dbReference type="SUPFAM" id="SSF52172">
    <property type="entry name" value="CheY-like"/>
    <property type="match status" value="1"/>
</dbReference>
<feature type="domain" description="Response regulatory" evidence="4">
    <location>
        <begin position="1"/>
        <end position="28"/>
    </location>
</feature>
<organism evidence="6 7">
    <name type="scientific">Sanguibacter inulinus</name>
    <dbReference type="NCBI Taxonomy" id="60922"/>
    <lineage>
        <taxon>Bacteria</taxon>
        <taxon>Bacillati</taxon>
        <taxon>Actinomycetota</taxon>
        <taxon>Actinomycetes</taxon>
        <taxon>Micrococcales</taxon>
        <taxon>Sanguibacteraceae</taxon>
        <taxon>Sanguibacter</taxon>
    </lineage>
</organism>
<dbReference type="PROSITE" id="PS50110">
    <property type="entry name" value="RESPONSE_REGULATORY"/>
    <property type="match status" value="1"/>
</dbReference>
<comment type="caution">
    <text evidence="2">Lacks conserved residue(s) required for the propagation of feature annotation.</text>
</comment>
<dbReference type="EMBL" id="JACBYE010000041">
    <property type="protein sequence ID" value="NYS94726.1"/>
    <property type="molecule type" value="Genomic_DNA"/>
</dbReference>
<dbReference type="PANTHER" id="PTHR48111:SF36">
    <property type="entry name" value="TRANSCRIPTIONAL REGULATORY PROTEIN CUTR"/>
    <property type="match status" value="1"/>
</dbReference>
<protein>
    <submittedName>
        <fullName evidence="6">Response regulator transcription factor</fullName>
    </submittedName>
</protein>
<evidence type="ECO:0000313" key="6">
    <source>
        <dbReference type="EMBL" id="NYS94726.1"/>
    </source>
</evidence>
<reference evidence="6 7" key="1">
    <citation type="submission" date="2020-07" db="EMBL/GenBank/DDBJ databases">
        <title>MOT database genomes.</title>
        <authorList>
            <person name="Joseph S."/>
            <person name="Aduse-Opoku J."/>
            <person name="Hashim A."/>
            <person name="Wade W."/>
            <person name="Curtis M."/>
        </authorList>
    </citation>
    <scope>NUCLEOTIDE SEQUENCE [LARGE SCALE GENOMIC DNA]</scope>
    <source>
        <strain evidence="6 7">DSM 100099</strain>
    </source>
</reference>
<evidence type="ECO:0000313" key="7">
    <source>
        <dbReference type="Proteomes" id="UP000561011"/>
    </source>
</evidence>
<dbReference type="PROSITE" id="PS51755">
    <property type="entry name" value="OMPR_PHOB"/>
    <property type="match status" value="1"/>
</dbReference>
<dbReference type="GO" id="GO:0005829">
    <property type="term" value="C:cytosol"/>
    <property type="evidence" value="ECO:0007669"/>
    <property type="project" value="TreeGrafter"/>
</dbReference>
<dbReference type="GO" id="GO:0006355">
    <property type="term" value="P:regulation of DNA-templated transcription"/>
    <property type="evidence" value="ECO:0007669"/>
    <property type="project" value="InterPro"/>
</dbReference>
<dbReference type="SMART" id="SM00862">
    <property type="entry name" value="Trans_reg_C"/>
    <property type="match status" value="1"/>
</dbReference>
<dbReference type="InterPro" id="IPR036388">
    <property type="entry name" value="WH-like_DNA-bd_sf"/>
</dbReference>
<gene>
    <name evidence="6" type="ORF">HZZ10_14500</name>
</gene>
<dbReference type="Gene3D" id="6.10.250.690">
    <property type="match status" value="1"/>
</dbReference>
<dbReference type="RefSeq" id="WP_179914035.1">
    <property type="nucleotide sequence ID" value="NZ_JACBYE010000041.1"/>
</dbReference>
<dbReference type="InterPro" id="IPR016032">
    <property type="entry name" value="Sig_transdc_resp-reg_C-effctor"/>
</dbReference>
<dbReference type="GO" id="GO:0000976">
    <property type="term" value="F:transcription cis-regulatory region binding"/>
    <property type="evidence" value="ECO:0007669"/>
    <property type="project" value="TreeGrafter"/>
</dbReference>
<dbReference type="Gene3D" id="1.10.10.10">
    <property type="entry name" value="Winged helix-like DNA-binding domain superfamily/Winged helix DNA-binding domain"/>
    <property type="match status" value="1"/>
</dbReference>
<dbReference type="SUPFAM" id="SSF46894">
    <property type="entry name" value="C-terminal effector domain of the bipartite response regulators"/>
    <property type="match status" value="1"/>
</dbReference>
<evidence type="ECO:0000256" key="2">
    <source>
        <dbReference type="PROSITE-ProRule" id="PRU00169"/>
    </source>
</evidence>
<evidence type="ECO:0000259" key="5">
    <source>
        <dbReference type="PROSITE" id="PS51755"/>
    </source>
</evidence>
<dbReference type="AlphaFoldDB" id="A0A853EVG8"/>
<dbReference type="Pfam" id="PF00486">
    <property type="entry name" value="Trans_reg_C"/>
    <property type="match status" value="1"/>
</dbReference>
<dbReference type="GO" id="GO:0000156">
    <property type="term" value="F:phosphorelay response regulator activity"/>
    <property type="evidence" value="ECO:0007669"/>
    <property type="project" value="TreeGrafter"/>
</dbReference>
<feature type="DNA-binding region" description="OmpR/PhoB-type" evidence="3">
    <location>
        <begin position="36"/>
        <end position="131"/>
    </location>
</feature>
<evidence type="ECO:0000259" key="4">
    <source>
        <dbReference type="PROSITE" id="PS50110"/>
    </source>
</evidence>
<dbReference type="PANTHER" id="PTHR48111">
    <property type="entry name" value="REGULATOR OF RPOS"/>
    <property type="match status" value="1"/>
</dbReference>
<proteinExistence type="predicted"/>
<accession>A0A853EVG8</accession>
<evidence type="ECO:0000256" key="1">
    <source>
        <dbReference type="ARBA" id="ARBA00023125"/>
    </source>
</evidence>
<feature type="domain" description="OmpR/PhoB-type" evidence="5">
    <location>
        <begin position="36"/>
        <end position="131"/>
    </location>
</feature>
<dbReference type="Proteomes" id="UP000561011">
    <property type="component" value="Unassembled WGS sequence"/>
</dbReference>
<evidence type="ECO:0000256" key="3">
    <source>
        <dbReference type="PROSITE-ProRule" id="PRU01091"/>
    </source>
</evidence>